<proteinExistence type="predicted"/>
<dbReference type="Proteomes" id="UP000449906">
    <property type="component" value="Unassembled WGS sequence"/>
</dbReference>
<protein>
    <submittedName>
        <fullName evidence="1">Uncharacterized protein</fullName>
    </submittedName>
</protein>
<evidence type="ECO:0000313" key="2">
    <source>
        <dbReference type="Proteomes" id="UP000449906"/>
    </source>
</evidence>
<evidence type="ECO:0000313" key="1">
    <source>
        <dbReference type="EMBL" id="KAB2811551.1"/>
    </source>
</evidence>
<gene>
    <name evidence="1" type="ORF">F9L07_06670</name>
</gene>
<dbReference type="RefSeq" id="WP_151579018.1">
    <property type="nucleotide sequence ID" value="NZ_WBVM01000001.1"/>
</dbReference>
<reference evidence="1 2" key="1">
    <citation type="submission" date="2019-09" db="EMBL/GenBank/DDBJ databases">
        <title>Pimelobacter sp. isolated from Paulinella.</title>
        <authorList>
            <person name="Jeong S.E."/>
        </authorList>
    </citation>
    <scope>NUCLEOTIDE SEQUENCE [LARGE SCALE GENOMIC DNA]</scope>
    <source>
        <strain evidence="1 2">Pch-N</strain>
    </source>
</reference>
<dbReference type="EMBL" id="WBVM01000001">
    <property type="protein sequence ID" value="KAB2811551.1"/>
    <property type="molecule type" value="Genomic_DNA"/>
</dbReference>
<comment type="caution">
    <text evidence="1">The sequence shown here is derived from an EMBL/GenBank/DDBJ whole genome shotgun (WGS) entry which is preliminary data.</text>
</comment>
<accession>A0A7J5DZU6</accession>
<name>A0A7J5DZU6_NOCSI</name>
<sequence>MTTPGTSATPATTPRRVLVLAHTGRSEARDVARSFVKELTGHGIVVRLLRHEADDPSWSPRTTCRGSS</sequence>
<dbReference type="AlphaFoldDB" id="A0A7J5DZU6"/>
<organism evidence="1 2">
    <name type="scientific">Nocardioides simplex</name>
    <name type="common">Arthrobacter simplex</name>
    <dbReference type="NCBI Taxonomy" id="2045"/>
    <lineage>
        <taxon>Bacteria</taxon>
        <taxon>Bacillati</taxon>
        <taxon>Actinomycetota</taxon>
        <taxon>Actinomycetes</taxon>
        <taxon>Propionibacteriales</taxon>
        <taxon>Nocardioidaceae</taxon>
        <taxon>Pimelobacter</taxon>
    </lineage>
</organism>